<proteinExistence type="predicted"/>
<reference evidence="1 2" key="1">
    <citation type="submission" date="2019-03" db="EMBL/GenBank/DDBJ databases">
        <title>First draft genome of Liparis tanakae, snailfish: a comprehensive survey of snailfish specific genes.</title>
        <authorList>
            <person name="Kim W."/>
            <person name="Song I."/>
            <person name="Jeong J.-H."/>
            <person name="Kim D."/>
            <person name="Kim S."/>
            <person name="Ryu S."/>
            <person name="Song J.Y."/>
            <person name="Lee S.K."/>
        </authorList>
    </citation>
    <scope>NUCLEOTIDE SEQUENCE [LARGE SCALE GENOMIC DNA]</scope>
    <source>
        <tissue evidence="1">Muscle</tissue>
    </source>
</reference>
<sequence length="116" mass="13002">MLLVVVGSPCRSMMTRRGRVRVIGWKITAPEAWEMGRRPPTICYSLHKPIEAAQHVVAGGRAGVSHQEVSVPLKQRLGSLETSRQVKADQHLREGRTDCRTVTLDCMSVNYVYQTN</sequence>
<organism evidence="1 2">
    <name type="scientific">Liparis tanakae</name>
    <name type="common">Tanaka's snailfish</name>
    <dbReference type="NCBI Taxonomy" id="230148"/>
    <lineage>
        <taxon>Eukaryota</taxon>
        <taxon>Metazoa</taxon>
        <taxon>Chordata</taxon>
        <taxon>Craniata</taxon>
        <taxon>Vertebrata</taxon>
        <taxon>Euteleostomi</taxon>
        <taxon>Actinopterygii</taxon>
        <taxon>Neopterygii</taxon>
        <taxon>Teleostei</taxon>
        <taxon>Neoteleostei</taxon>
        <taxon>Acanthomorphata</taxon>
        <taxon>Eupercaria</taxon>
        <taxon>Perciformes</taxon>
        <taxon>Cottioidei</taxon>
        <taxon>Cottales</taxon>
        <taxon>Liparidae</taxon>
        <taxon>Liparis</taxon>
    </lineage>
</organism>
<evidence type="ECO:0000313" key="1">
    <source>
        <dbReference type="EMBL" id="TNN43660.1"/>
    </source>
</evidence>
<accession>A0A4Z2FS14</accession>
<dbReference type="AlphaFoldDB" id="A0A4Z2FS14"/>
<name>A0A4Z2FS14_9TELE</name>
<protein>
    <submittedName>
        <fullName evidence="1">Uncharacterized protein</fullName>
    </submittedName>
</protein>
<gene>
    <name evidence="1" type="ORF">EYF80_046160</name>
</gene>
<dbReference type="Proteomes" id="UP000314294">
    <property type="component" value="Unassembled WGS sequence"/>
</dbReference>
<keyword evidence="2" id="KW-1185">Reference proteome</keyword>
<comment type="caution">
    <text evidence="1">The sequence shown here is derived from an EMBL/GenBank/DDBJ whole genome shotgun (WGS) entry which is preliminary data.</text>
</comment>
<dbReference type="EMBL" id="SRLO01000953">
    <property type="protein sequence ID" value="TNN43660.1"/>
    <property type="molecule type" value="Genomic_DNA"/>
</dbReference>
<evidence type="ECO:0000313" key="2">
    <source>
        <dbReference type="Proteomes" id="UP000314294"/>
    </source>
</evidence>